<comment type="caution">
    <text evidence="1">The sequence shown here is derived from an EMBL/GenBank/DDBJ whole genome shotgun (WGS) entry which is preliminary data.</text>
</comment>
<dbReference type="Proteomes" id="UP001177021">
    <property type="component" value="Unassembled WGS sequence"/>
</dbReference>
<organism evidence="1 2">
    <name type="scientific">Trifolium pratense</name>
    <name type="common">Red clover</name>
    <dbReference type="NCBI Taxonomy" id="57577"/>
    <lineage>
        <taxon>Eukaryota</taxon>
        <taxon>Viridiplantae</taxon>
        <taxon>Streptophyta</taxon>
        <taxon>Embryophyta</taxon>
        <taxon>Tracheophyta</taxon>
        <taxon>Spermatophyta</taxon>
        <taxon>Magnoliopsida</taxon>
        <taxon>eudicotyledons</taxon>
        <taxon>Gunneridae</taxon>
        <taxon>Pentapetalae</taxon>
        <taxon>rosids</taxon>
        <taxon>fabids</taxon>
        <taxon>Fabales</taxon>
        <taxon>Fabaceae</taxon>
        <taxon>Papilionoideae</taxon>
        <taxon>50 kb inversion clade</taxon>
        <taxon>NPAAA clade</taxon>
        <taxon>Hologalegina</taxon>
        <taxon>IRL clade</taxon>
        <taxon>Trifolieae</taxon>
        <taxon>Trifolium</taxon>
    </lineage>
</organism>
<gene>
    <name evidence="1" type="ORF">MILVUS5_LOCUS9193</name>
</gene>
<protein>
    <submittedName>
        <fullName evidence="1">Uncharacterized protein</fullName>
    </submittedName>
</protein>
<evidence type="ECO:0000313" key="2">
    <source>
        <dbReference type="Proteomes" id="UP001177021"/>
    </source>
</evidence>
<reference evidence="1" key="1">
    <citation type="submission" date="2023-10" db="EMBL/GenBank/DDBJ databases">
        <authorList>
            <person name="Rodriguez Cubillos JULIANA M."/>
            <person name="De Vega J."/>
        </authorList>
    </citation>
    <scope>NUCLEOTIDE SEQUENCE</scope>
</reference>
<name>A0ACB0J3N4_TRIPR</name>
<proteinExistence type="predicted"/>
<sequence>MDVIYLGWFGLVIGFVLWWWNEYWYVFPLKFKCSKSATKLPPGHMGFPFIGEMISFLWYFKIVRRPDDFINYKRRKYGDGVGMFRTHLFGKPSIIVYTPAVNKFVLFSDTNFKLEWPSVELLGQTSIAAVHGKAHTRVRNCITNAINRPDALTRIAALVQPRQVAALRSWAQVGKINAKVETEKLTLENIGKLFLGKESGPFINSLDKLYQGVLPGVRAYPINFPGFAYHHALKCRRKLEDIFLMELDKRKNNENNVETLIDLMDGLIQIEDSDGDKLSDKEVTDNIVSLVFGGYISTSVVSMWAIYLLAKNPIVLQKLREENMAFQKGSPEDFITTKDVSNLKYTNKVVEEVIRITNVTPFIFRKAANEVDYKGYKIPKGWNVILLIRYIHTNSENYKDPLYFNPDRWNEPAKPGTYQVFGGGQRLCPGNMLARIQLALMLHHLSIGYKWELINPNANIIFLSHPSPIDGVEVKFSKL</sequence>
<keyword evidence="2" id="KW-1185">Reference proteome</keyword>
<accession>A0ACB0J3N4</accession>
<dbReference type="EMBL" id="CASHSV030000024">
    <property type="protein sequence ID" value="CAJ2639115.1"/>
    <property type="molecule type" value="Genomic_DNA"/>
</dbReference>
<evidence type="ECO:0000313" key="1">
    <source>
        <dbReference type="EMBL" id="CAJ2639115.1"/>
    </source>
</evidence>